<sequence length="180" mass="19390">MTAISSCAPFQTVHEYAVARTLDGTSLVVKVVVAHGAMSSVIERPPQGNFPPLEANLQAVAACKVAQVKLINRETTGRRAQWFLIVLTPNVLCGGYRDGMKPCAVTGVQPISRTDLLRNVHRRNTVNASGSDTPWPSRQKLHRAGASGLLTIVHIGCGLQFQIAQSHACVRIRRAAATMI</sequence>
<proteinExistence type="predicted"/>
<dbReference type="RefSeq" id="WP_181059272.1">
    <property type="nucleotide sequence ID" value="NZ_JACDTY010000009.1"/>
</dbReference>
<keyword evidence="2" id="KW-1185">Reference proteome</keyword>
<protein>
    <submittedName>
        <fullName evidence="1">Uncharacterized protein</fullName>
    </submittedName>
</protein>
<evidence type="ECO:0000313" key="1">
    <source>
        <dbReference type="EMBL" id="MBA1142466.1"/>
    </source>
</evidence>
<gene>
    <name evidence="1" type="ORF">H0241_19735</name>
</gene>
<organism evidence="1 2">
    <name type="scientific">Mesorhizobium neociceri</name>
    <dbReference type="NCBI Taxonomy" id="1307853"/>
    <lineage>
        <taxon>Bacteria</taxon>
        <taxon>Pseudomonadati</taxon>
        <taxon>Pseudomonadota</taxon>
        <taxon>Alphaproteobacteria</taxon>
        <taxon>Hyphomicrobiales</taxon>
        <taxon>Phyllobacteriaceae</taxon>
        <taxon>Mesorhizobium</taxon>
    </lineage>
</organism>
<accession>A0A838B771</accession>
<dbReference type="AlphaFoldDB" id="A0A838B771"/>
<name>A0A838B771_9HYPH</name>
<evidence type="ECO:0000313" key="2">
    <source>
        <dbReference type="Proteomes" id="UP000558284"/>
    </source>
</evidence>
<dbReference type="Proteomes" id="UP000558284">
    <property type="component" value="Unassembled WGS sequence"/>
</dbReference>
<dbReference type="EMBL" id="JACDTY010000009">
    <property type="protein sequence ID" value="MBA1142466.1"/>
    <property type="molecule type" value="Genomic_DNA"/>
</dbReference>
<comment type="caution">
    <text evidence="1">The sequence shown here is derived from an EMBL/GenBank/DDBJ whole genome shotgun (WGS) entry which is preliminary data.</text>
</comment>
<reference evidence="1 2" key="1">
    <citation type="submission" date="2020-07" db="EMBL/GenBank/DDBJ databases">
        <title>Definition of the novel symbiovar canariense within Mesorhizobium novociceri, a new species of genus Mesorhizobium nodulating Cicer canariense in the Caldera de Taburiente National Park (La Palma, Canary Islands).</title>
        <authorList>
            <person name="Leon-Barrios M."/>
            <person name="Perez-Yepez J."/>
            <person name="Flores-Felix J.D."/>
            <person name="Ramirez-Baena M.H."/>
            <person name="Pulido-Suarez L."/>
            <person name="Igual J.M."/>
            <person name="Velazquez E."/>
            <person name="Peix A."/>
        </authorList>
    </citation>
    <scope>NUCLEOTIDE SEQUENCE [LARGE SCALE GENOMIC DNA]</scope>
    <source>
        <strain evidence="1 2">CCANP35</strain>
    </source>
</reference>